<keyword evidence="15" id="KW-1185">Reference proteome</keyword>
<sequence>MVTVRCSRKLSRFWIASFIVSLGVVSLISGRFWTQSYPKLKSFHIQPTTLQPFPLIKRHPLAPPYPYPYKFIINQPKKCSNRNPFLVLLVISESNDVDSRIAIRNTWGNESNYRSVDIVTVFLVAISSVTSVPVQKMLEEESATYGDVIQQDFLDTYYNLTLKTLMGMEWVLKFCPNASYVMKIDKDMFLNVEYLVHQLLRPDLSVRTDYFTGLIVANTGPIRNKAIKWYVPEEIYPNKTYPPYCAGPGYVFSGDMAKKIYDISQVITVVPNEDSFMGICLHHLNIPPTKPPDNIFNGHRIDYKRCLFHKLITVHHYGKSELQKVWPDFWGEKALGC</sequence>
<keyword evidence="8 13" id="KW-1133">Transmembrane helix</keyword>
<keyword evidence="6 13" id="KW-0812">Transmembrane</keyword>
<evidence type="ECO:0000313" key="15">
    <source>
        <dbReference type="Proteomes" id="UP000694569"/>
    </source>
</evidence>
<dbReference type="PANTHER" id="PTHR11214">
    <property type="entry name" value="BETA-1,3-N-ACETYLGLUCOSAMINYLTRANSFERASE"/>
    <property type="match status" value="1"/>
</dbReference>
<reference evidence="14" key="2">
    <citation type="submission" date="2025-09" db="UniProtKB">
        <authorList>
            <consortium name="Ensembl"/>
        </authorList>
    </citation>
    <scope>IDENTIFICATION</scope>
</reference>
<dbReference type="EC" id="2.4.1.-" evidence="13"/>
<dbReference type="FunFam" id="3.90.550.50:FF:000001">
    <property type="entry name" value="Hexosyltransferase"/>
    <property type="match status" value="1"/>
</dbReference>
<evidence type="ECO:0000313" key="14">
    <source>
        <dbReference type="Ensembl" id="ENSLLEP00000006223.1"/>
    </source>
</evidence>
<dbReference type="GO" id="GO:0008499">
    <property type="term" value="F:N-acetyl-beta-D-glucosaminide beta-(1,3)-galactosyltransferase activity"/>
    <property type="evidence" value="ECO:0007669"/>
    <property type="project" value="TreeGrafter"/>
</dbReference>
<dbReference type="OrthoDB" id="5957813at2759"/>
<dbReference type="Proteomes" id="UP000694569">
    <property type="component" value="Unplaced"/>
</dbReference>
<reference evidence="14" key="1">
    <citation type="submission" date="2025-08" db="UniProtKB">
        <authorList>
            <consortium name="Ensembl"/>
        </authorList>
    </citation>
    <scope>IDENTIFICATION</scope>
</reference>
<evidence type="ECO:0000256" key="2">
    <source>
        <dbReference type="ARBA" id="ARBA00004922"/>
    </source>
</evidence>
<name>A0A8C5P8R0_9ANUR</name>
<organism evidence="14 15">
    <name type="scientific">Leptobrachium leishanense</name>
    <name type="common">Leishan spiny toad</name>
    <dbReference type="NCBI Taxonomy" id="445787"/>
    <lineage>
        <taxon>Eukaryota</taxon>
        <taxon>Metazoa</taxon>
        <taxon>Chordata</taxon>
        <taxon>Craniata</taxon>
        <taxon>Vertebrata</taxon>
        <taxon>Euteleostomi</taxon>
        <taxon>Amphibia</taxon>
        <taxon>Batrachia</taxon>
        <taxon>Anura</taxon>
        <taxon>Pelobatoidea</taxon>
        <taxon>Megophryidae</taxon>
        <taxon>Leptobrachium</taxon>
    </lineage>
</organism>
<dbReference type="GO" id="GO:0006493">
    <property type="term" value="P:protein O-linked glycosylation"/>
    <property type="evidence" value="ECO:0007669"/>
    <property type="project" value="TreeGrafter"/>
</dbReference>
<dbReference type="GO" id="GO:0006629">
    <property type="term" value="P:lipid metabolic process"/>
    <property type="evidence" value="ECO:0007669"/>
    <property type="project" value="UniProtKB-KW"/>
</dbReference>
<dbReference type="InterPro" id="IPR002659">
    <property type="entry name" value="Glyco_trans_31"/>
</dbReference>
<protein>
    <recommendedName>
        <fullName evidence="13">Hexosyltransferase</fullName>
        <ecNumber evidence="13">2.4.1.-</ecNumber>
    </recommendedName>
</protein>
<dbReference type="Gene3D" id="3.90.550.50">
    <property type="match status" value="1"/>
</dbReference>
<comment type="similarity">
    <text evidence="3 13">Belongs to the glycosyltransferase 31 family.</text>
</comment>
<evidence type="ECO:0000256" key="7">
    <source>
        <dbReference type="ARBA" id="ARBA00022968"/>
    </source>
</evidence>
<evidence type="ECO:0000256" key="10">
    <source>
        <dbReference type="ARBA" id="ARBA00023098"/>
    </source>
</evidence>
<proteinExistence type="inferred from homology"/>
<keyword evidence="11 13" id="KW-0472">Membrane</keyword>
<dbReference type="Pfam" id="PF01762">
    <property type="entry name" value="Galactosyl_T"/>
    <property type="match status" value="1"/>
</dbReference>
<comment type="subcellular location">
    <subcellularLocation>
        <location evidence="1 13">Golgi apparatus membrane</location>
        <topology evidence="1 13">Single-pass type II membrane protein</topology>
    </subcellularLocation>
</comment>
<evidence type="ECO:0000256" key="5">
    <source>
        <dbReference type="ARBA" id="ARBA00022679"/>
    </source>
</evidence>
<evidence type="ECO:0000256" key="12">
    <source>
        <dbReference type="ARBA" id="ARBA00023180"/>
    </source>
</evidence>
<feature type="transmembrane region" description="Helical" evidence="13">
    <location>
        <begin position="12"/>
        <end position="33"/>
    </location>
</feature>
<dbReference type="PANTHER" id="PTHR11214:SF151">
    <property type="entry name" value="HEXOSYLTRANSFERASE"/>
    <property type="match status" value="1"/>
</dbReference>
<keyword evidence="4 13" id="KW-0328">Glycosyltransferase</keyword>
<evidence type="ECO:0000256" key="6">
    <source>
        <dbReference type="ARBA" id="ARBA00022692"/>
    </source>
</evidence>
<evidence type="ECO:0000256" key="11">
    <source>
        <dbReference type="ARBA" id="ARBA00023136"/>
    </source>
</evidence>
<dbReference type="Ensembl" id="ENSLLET00000006485.1">
    <property type="protein sequence ID" value="ENSLLEP00000006223.1"/>
    <property type="gene ID" value="ENSLLEG00000003930.1"/>
</dbReference>
<keyword evidence="9 13" id="KW-0333">Golgi apparatus</keyword>
<keyword evidence="5" id="KW-0808">Transferase</keyword>
<evidence type="ECO:0000256" key="3">
    <source>
        <dbReference type="ARBA" id="ARBA00008661"/>
    </source>
</evidence>
<keyword evidence="10" id="KW-0443">Lipid metabolism</keyword>
<evidence type="ECO:0000256" key="13">
    <source>
        <dbReference type="RuleBase" id="RU363063"/>
    </source>
</evidence>
<comment type="pathway">
    <text evidence="2">Protein modification; protein glycosylation.</text>
</comment>
<accession>A0A8C5P8R0</accession>
<keyword evidence="12" id="KW-0325">Glycoprotein</keyword>
<dbReference type="AlphaFoldDB" id="A0A8C5P8R0"/>
<evidence type="ECO:0000256" key="9">
    <source>
        <dbReference type="ARBA" id="ARBA00023034"/>
    </source>
</evidence>
<evidence type="ECO:0000256" key="1">
    <source>
        <dbReference type="ARBA" id="ARBA00004323"/>
    </source>
</evidence>
<dbReference type="GO" id="GO:0000139">
    <property type="term" value="C:Golgi membrane"/>
    <property type="evidence" value="ECO:0007669"/>
    <property type="project" value="UniProtKB-SubCell"/>
</dbReference>
<dbReference type="GeneTree" id="ENSGT00940000163421"/>
<evidence type="ECO:0000256" key="8">
    <source>
        <dbReference type="ARBA" id="ARBA00022989"/>
    </source>
</evidence>
<evidence type="ECO:0000256" key="4">
    <source>
        <dbReference type="ARBA" id="ARBA00022676"/>
    </source>
</evidence>
<keyword evidence="7 13" id="KW-0735">Signal-anchor</keyword>